<gene>
    <name evidence="6" type="ORF">R7226_22230</name>
</gene>
<feature type="transmembrane region" description="Helical" evidence="4">
    <location>
        <begin position="156"/>
        <end position="180"/>
    </location>
</feature>
<protein>
    <submittedName>
        <fullName evidence="6">Histidine kinase</fullName>
    </submittedName>
</protein>
<keyword evidence="4" id="KW-0472">Membrane</keyword>
<dbReference type="Proteomes" id="UP001284601">
    <property type="component" value="Unassembled WGS sequence"/>
</dbReference>
<dbReference type="GO" id="GO:0016301">
    <property type="term" value="F:kinase activity"/>
    <property type="evidence" value="ECO:0007669"/>
    <property type="project" value="UniProtKB-KW"/>
</dbReference>
<feature type="transmembrane region" description="Helical" evidence="4">
    <location>
        <begin position="86"/>
        <end position="106"/>
    </location>
</feature>
<keyword evidence="1" id="KW-0808">Transferase</keyword>
<dbReference type="Gene3D" id="1.20.5.1930">
    <property type="match status" value="1"/>
</dbReference>
<feature type="transmembrane region" description="Helical" evidence="4">
    <location>
        <begin position="134"/>
        <end position="150"/>
    </location>
</feature>
<organism evidence="6 7">
    <name type="scientific">Conexibacter stalactiti</name>
    <dbReference type="NCBI Taxonomy" id="1940611"/>
    <lineage>
        <taxon>Bacteria</taxon>
        <taxon>Bacillati</taxon>
        <taxon>Actinomycetota</taxon>
        <taxon>Thermoleophilia</taxon>
        <taxon>Solirubrobacterales</taxon>
        <taxon>Conexibacteraceae</taxon>
        <taxon>Conexibacter</taxon>
    </lineage>
</organism>
<reference evidence="7" key="1">
    <citation type="submission" date="2023-07" db="EMBL/GenBank/DDBJ databases">
        <title>Conexibacter stalactiti sp. nov., isolated from stalactites in a lava cave and emended description of the genus Conexibacter.</title>
        <authorList>
            <person name="Lee S.D."/>
        </authorList>
    </citation>
    <scope>NUCLEOTIDE SEQUENCE [LARGE SCALE GENOMIC DNA]</scope>
    <source>
        <strain evidence="7">KCTC 39840</strain>
    </source>
</reference>
<keyword evidence="4" id="KW-0812">Transmembrane</keyword>
<keyword evidence="3" id="KW-0902">Two-component regulatory system</keyword>
<evidence type="ECO:0000313" key="6">
    <source>
        <dbReference type="EMBL" id="MDW5597080.1"/>
    </source>
</evidence>
<keyword evidence="4" id="KW-1133">Transmembrane helix</keyword>
<evidence type="ECO:0000259" key="5">
    <source>
        <dbReference type="Pfam" id="PF07730"/>
    </source>
</evidence>
<dbReference type="InterPro" id="IPR011712">
    <property type="entry name" value="Sig_transdc_His_kin_sub3_dim/P"/>
</dbReference>
<comment type="caution">
    <text evidence="6">The sequence shown here is derived from an EMBL/GenBank/DDBJ whole genome shotgun (WGS) entry which is preliminary data.</text>
</comment>
<proteinExistence type="predicted"/>
<sequence length="391" mass="41580">MTKPGTRRRWSDLNGVERVGLYTRQSLYLVLLGFNGLLLVPVALRLDDRGEAVALLSGGAVVTALGFAAAMAVLRRFPAVQPLPWRRIAALLIGCGIYYAIAATAWTGDARGAAVTSVVATLTLTLGLLPGPRLPLALLALSGLLFWISGGEPTDAAPGLFFAATFLVTARASMWLLGIVTDLDVARQAQAQLAVVEERLRFSRDVHDVLGRRLSTIAVQAELAATLAKRGDARAAERMLEVRGVAHEALREARELARGYRSTDFHKELEGARSLLRSAGIEVRLSVDAMPRAWHEAAGWVVLESVTNVLRHSDARLVDIAYADGELRVDNDGAHPGGSSDGSGLCGLRERLSPLGASLVAQPDGGDRWTVVARFPGSGPLSATDTTGFPA</sequence>
<dbReference type="Gene3D" id="3.30.565.10">
    <property type="entry name" value="Histidine kinase-like ATPase, C-terminal domain"/>
    <property type="match status" value="1"/>
</dbReference>
<evidence type="ECO:0000256" key="3">
    <source>
        <dbReference type="ARBA" id="ARBA00023012"/>
    </source>
</evidence>
<evidence type="ECO:0000313" key="7">
    <source>
        <dbReference type="Proteomes" id="UP001284601"/>
    </source>
</evidence>
<feature type="transmembrane region" description="Helical" evidence="4">
    <location>
        <begin position="52"/>
        <end position="74"/>
    </location>
</feature>
<feature type="transmembrane region" description="Helical" evidence="4">
    <location>
        <begin position="27"/>
        <end position="46"/>
    </location>
</feature>
<dbReference type="PANTHER" id="PTHR24421:SF63">
    <property type="entry name" value="SENSOR HISTIDINE KINASE DESK"/>
    <property type="match status" value="1"/>
</dbReference>
<evidence type="ECO:0000256" key="4">
    <source>
        <dbReference type="SAM" id="Phobius"/>
    </source>
</evidence>
<dbReference type="RefSeq" id="WP_318599531.1">
    <property type="nucleotide sequence ID" value="NZ_JAWSTH010000074.1"/>
</dbReference>
<reference evidence="6 7" key="2">
    <citation type="submission" date="2023-10" db="EMBL/GenBank/DDBJ databases">
        <authorList>
            <person name="Han X.F."/>
        </authorList>
    </citation>
    <scope>NUCLEOTIDE SEQUENCE [LARGE SCALE GENOMIC DNA]</scope>
    <source>
        <strain evidence="6 7">KCTC 39840</strain>
    </source>
</reference>
<accession>A0ABU4HX61</accession>
<evidence type="ECO:0000256" key="2">
    <source>
        <dbReference type="ARBA" id="ARBA00022777"/>
    </source>
</evidence>
<dbReference type="EMBL" id="JAWSTH010000074">
    <property type="protein sequence ID" value="MDW5597080.1"/>
    <property type="molecule type" value="Genomic_DNA"/>
</dbReference>
<dbReference type="InterPro" id="IPR036890">
    <property type="entry name" value="HATPase_C_sf"/>
</dbReference>
<feature type="domain" description="Signal transduction histidine kinase subgroup 3 dimerisation and phosphoacceptor" evidence="5">
    <location>
        <begin position="198"/>
        <end position="263"/>
    </location>
</feature>
<feature type="transmembrane region" description="Helical" evidence="4">
    <location>
        <begin position="112"/>
        <end position="129"/>
    </location>
</feature>
<dbReference type="PANTHER" id="PTHR24421">
    <property type="entry name" value="NITRATE/NITRITE SENSOR PROTEIN NARX-RELATED"/>
    <property type="match status" value="1"/>
</dbReference>
<evidence type="ECO:0000256" key="1">
    <source>
        <dbReference type="ARBA" id="ARBA00022679"/>
    </source>
</evidence>
<dbReference type="InterPro" id="IPR050482">
    <property type="entry name" value="Sensor_HK_TwoCompSys"/>
</dbReference>
<name>A0ABU4HX61_9ACTN</name>
<keyword evidence="2 6" id="KW-0418">Kinase</keyword>
<keyword evidence="7" id="KW-1185">Reference proteome</keyword>
<dbReference type="Pfam" id="PF07730">
    <property type="entry name" value="HisKA_3"/>
    <property type="match status" value="1"/>
</dbReference>